<comment type="caution">
    <text evidence="4">The sequence shown here is derived from an EMBL/GenBank/DDBJ whole genome shotgun (WGS) entry which is preliminary data.</text>
</comment>
<keyword evidence="5" id="KW-1185">Reference proteome</keyword>
<feature type="compositionally biased region" description="Polar residues" evidence="2">
    <location>
        <begin position="19"/>
        <end position="33"/>
    </location>
</feature>
<protein>
    <recommendedName>
        <fullName evidence="3">C2H2-type domain-containing protein</fullName>
    </recommendedName>
</protein>
<evidence type="ECO:0000313" key="5">
    <source>
        <dbReference type="Proteomes" id="UP000799441"/>
    </source>
</evidence>
<dbReference type="GO" id="GO:0008270">
    <property type="term" value="F:zinc ion binding"/>
    <property type="evidence" value="ECO:0007669"/>
    <property type="project" value="UniProtKB-KW"/>
</dbReference>
<feature type="region of interest" description="Disordered" evidence="2">
    <location>
        <begin position="1"/>
        <end position="33"/>
    </location>
</feature>
<evidence type="ECO:0000313" key="4">
    <source>
        <dbReference type="EMBL" id="KAF2719858.1"/>
    </source>
</evidence>
<keyword evidence="1" id="KW-0862">Zinc</keyword>
<proteinExistence type="predicted"/>
<dbReference type="Proteomes" id="UP000799441">
    <property type="component" value="Unassembled WGS sequence"/>
</dbReference>
<sequence length="491" mass="54664">MSAKRGSNNPHGRRGDGKSVQQSNGLTKNQNAHDNAPLKCPLCDHSFTKTRDLVRHQQTLQNLHAGTPQSLACHQGPNPPCCSLHFCHMYSARNHGCRDAEVRKNALANQGPTTITAMIPAVQILTGSVTVTSTKTSPNNTNGALSDASNRFTTFLNNTTDVEYDTNSNSGWIMQPEVLPSQETFRSDDDDEDERPLEDFATFLEARWEKKRLQQEEVEGDLETHPAVPNQHLSHPFQPGFEPNPWNHDTDSQSMHLVGRMQEQIDGMRKLETSRTILINRTHASPGQRFLSVFSQPPQTHHENPADQKALSQVDLPAHIENTKDRLNTQWKSIDSIWASRTAFAFDLPPDLSEGFGIDGTSANKSRYVPFVETKSDHETQPRPTIRSILISNVEKERRTKQGFHPHQDVTVNQACMVHSQNGLIAADRLQSTATQQYGPYTTGNGGMPSSLSLETLHQTTTLREGESLGAAEVSEQTIQAQARNWLYGDN</sequence>
<accession>A0A9P4Q5U7</accession>
<dbReference type="InterPro" id="IPR013087">
    <property type="entry name" value="Znf_C2H2_type"/>
</dbReference>
<gene>
    <name evidence="4" type="ORF">K431DRAFT_347632</name>
</gene>
<dbReference type="EMBL" id="MU003806">
    <property type="protein sequence ID" value="KAF2719858.1"/>
    <property type="molecule type" value="Genomic_DNA"/>
</dbReference>
<keyword evidence="1" id="KW-0863">Zinc-finger</keyword>
<dbReference type="PROSITE" id="PS50157">
    <property type="entry name" value="ZINC_FINGER_C2H2_2"/>
    <property type="match status" value="1"/>
</dbReference>
<name>A0A9P4Q5U7_9PEZI</name>
<feature type="domain" description="C2H2-type" evidence="3">
    <location>
        <begin position="38"/>
        <end position="69"/>
    </location>
</feature>
<reference evidence="4" key="1">
    <citation type="journal article" date="2020" name="Stud. Mycol.">
        <title>101 Dothideomycetes genomes: a test case for predicting lifestyles and emergence of pathogens.</title>
        <authorList>
            <person name="Haridas S."/>
            <person name="Albert R."/>
            <person name="Binder M."/>
            <person name="Bloem J."/>
            <person name="Labutti K."/>
            <person name="Salamov A."/>
            <person name="Andreopoulos B."/>
            <person name="Baker S."/>
            <person name="Barry K."/>
            <person name="Bills G."/>
            <person name="Bluhm B."/>
            <person name="Cannon C."/>
            <person name="Castanera R."/>
            <person name="Culley D."/>
            <person name="Daum C."/>
            <person name="Ezra D."/>
            <person name="Gonzalez J."/>
            <person name="Henrissat B."/>
            <person name="Kuo A."/>
            <person name="Liang C."/>
            <person name="Lipzen A."/>
            <person name="Lutzoni F."/>
            <person name="Magnuson J."/>
            <person name="Mondo S."/>
            <person name="Nolan M."/>
            <person name="Ohm R."/>
            <person name="Pangilinan J."/>
            <person name="Park H.-J."/>
            <person name="Ramirez L."/>
            <person name="Alfaro M."/>
            <person name="Sun H."/>
            <person name="Tritt A."/>
            <person name="Yoshinaga Y."/>
            <person name="Zwiers L.-H."/>
            <person name="Turgeon B."/>
            <person name="Goodwin S."/>
            <person name="Spatafora J."/>
            <person name="Crous P."/>
            <person name="Grigoriev I."/>
        </authorList>
    </citation>
    <scope>NUCLEOTIDE SEQUENCE</scope>
    <source>
        <strain evidence="4">CBS 116435</strain>
    </source>
</reference>
<keyword evidence="1" id="KW-0479">Metal-binding</keyword>
<evidence type="ECO:0000259" key="3">
    <source>
        <dbReference type="PROSITE" id="PS50157"/>
    </source>
</evidence>
<evidence type="ECO:0000256" key="1">
    <source>
        <dbReference type="PROSITE-ProRule" id="PRU00042"/>
    </source>
</evidence>
<feature type="compositionally biased region" description="Polar residues" evidence="2">
    <location>
        <begin position="1"/>
        <end position="10"/>
    </location>
</feature>
<evidence type="ECO:0000256" key="2">
    <source>
        <dbReference type="SAM" id="MobiDB-lite"/>
    </source>
</evidence>
<organism evidence="4 5">
    <name type="scientific">Polychaeton citri CBS 116435</name>
    <dbReference type="NCBI Taxonomy" id="1314669"/>
    <lineage>
        <taxon>Eukaryota</taxon>
        <taxon>Fungi</taxon>
        <taxon>Dikarya</taxon>
        <taxon>Ascomycota</taxon>
        <taxon>Pezizomycotina</taxon>
        <taxon>Dothideomycetes</taxon>
        <taxon>Dothideomycetidae</taxon>
        <taxon>Capnodiales</taxon>
        <taxon>Capnodiaceae</taxon>
        <taxon>Polychaeton</taxon>
    </lineage>
</organism>
<dbReference type="AlphaFoldDB" id="A0A9P4Q5U7"/>